<accession>A0A9X4AIQ5</accession>
<feature type="transmembrane region" description="Helical" evidence="1">
    <location>
        <begin position="170"/>
        <end position="195"/>
    </location>
</feature>
<evidence type="ECO:0000256" key="1">
    <source>
        <dbReference type="SAM" id="Phobius"/>
    </source>
</evidence>
<evidence type="ECO:0000313" key="2">
    <source>
        <dbReference type="EMBL" id="MDC3421226.1"/>
    </source>
</evidence>
<dbReference type="Proteomes" id="UP001145072">
    <property type="component" value="Unassembled WGS sequence"/>
</dbReference>
<proteinExistence type="predicted"/>
<keyword evidence="1" id="KW-1133">Transmembrane helix</keyword>
<keyword evidence="1" id="KW-0472">Membrane</keyword>
<sequence>MPLASGLKQRALPRDYLSISESTILHLRKPYIIAWWSVAFPGFGHILLGQYFRGMGLIVWEILINLHSKINTAMVYSFTGNIQMANDTLNPRLLLLYIPVYLFGIWDSYRGSVELNKEYKISEIKQTPITKYKMNSKGINFLDKRSPVFAFIWALFIPSLGQFYQQRILASFFTLLWTVIFIYFSNFLEGFIYLLQGDFARSTEVINIQWLLFIPSFYFFTVYQSYTETVELNKLFDKEQAAYLEKNFQSSDFKINKGRLVE</sequence>
<feature type="transmembrane region" description="Helical" evidence="1">
    <location>
        <begin position="32"/>
        <end position="52"/>
    </location>
</feature>
<organism evidence="2 3">
    <name type="scientific">Aquibacillus koreensis</name>
    <dbReference type="NCBI Taxonomy" id="279446"/>
    <lineage>
        <taxon>Bacteria</taxon>
        <taxon>Bacillati</taxon>
        <taxon>Bacillota</taxon>
        <taxon>Bacilli</taxon>
        <taxon>Bacillales</taxon>
        <taxon>Bacillaceae</taxon>
        <taxon>Aquibacillus</taxon>
    </lineage>
</organism>
<protein>
    <submittedName>
        <fullName evidence="2">Uncharacterized protein</fullName>
    </submittedName>
</protein>
<dbReference type="AlphaFoldDB" id="A0A9X4AIQ5"/>
<feature type="transmembrane region" description="Helical" evidence="1">
    <location>
        <begin position="207"/>
        <end position="226"/>
    </location>
</feature>
<keyword evidence="1" id="KW-0812">Transmembrane</keyword>
<name>A0A9X4AIQ5_9BACI</name>
<dbReference type="EMBL" id="JAMQJZ010000009">
    <property type="protein sequence ID" value="MDC3421226.1"/>
    <property type="molecule type" value="Genomic_DNA"/>
</dbReference>
<evidence type="ECO:0000313" key="3">
    <source>
        <dbReference type="Proteomes" id="UP001145072"/>
    </source>
</evidence>
<feature type="transmembrane region" description="Helical" evidence="1">
    <location>
        <begin position="146"/>
        <end position="164"/>
    </location>
</feature>
<keyword evidence="3" id="KW-1185">Reference proteome</keyword>
<comment type="caution">
    <text evidence="2">The sequence shown here is derived from an EMBL/GenBank/DDBJ whole genome shotgun (WGS) entry which is preliminary data.</text>
</comment>
<reference evidence="2" key="1">
    <citation type="submission" date="2022-06" db="EMBL/GenBank/DDBJ databases">
        <title>Aquibacillus sp. a new bacterium isolated from soil saline samples.</title>
        <authorList>
            <person name="Galisteo C."/>
            <person name="De La Haba R."/>
            <person name="Sanchez-Porro C."/>
            <person name="Ventosa A."/>
        </authorList>
    </citation>
    <scope>NUCLEOTIDE SEQUENCE</scope>
    <source>
        <strain evidence="2">JCM 12387</strain>
    </source>
</reference>
<gene>
    <name evidence="2" type="ORF">NC661_12675</name>
</gene>